<accession>A0ABW1FXG1</accession>
<dbReference type="RefSeq" id="WP_380580884.1">
    <property type="nucleotide sequence ID" value="NZ_JBHSQJ010000021.1"/>
</dbReference>
<organism evidence="6 7">
    <name type="scientific">Streptacidiphilus monticola</name>
    <dbReference type="NCBI Taxonomy" id="2161674"/>
    <lineage>
        <taxon>Bacteria</taxon>
        <taxon>Bacillati</taxon>
        <taxon>Actinomycetota</taxon>
        <taxon>Actinomycetes</taxon>
        <taxon>Kitasatosporales</taxon>
        <taxon>Streptomycetaceae</taxon>
        <taxon>Streptacidiphilus</taxon>
    </lineage>
</organism>
<keyword evidence="7" id="KW-1185">Reference proteome</keyword>
<dbReference type="InterPro" id="IPR022928">
    <property type="entry name" value="RNA_2'-PTrans_KptA"/>
</dbReference>
<evidence type="ECO:0000313" key="6">
    <source>
        <dbReference type="EMBL" id="MFC5906924.1"/>
    </source>
</evidence>
<dbReference type="GO" id="GO:0016740">
    <property type="term" value="F:transferase activity"/>
    <property type="evidence" value="ECO:0007669"/>
    <property type="project" value="UniProtKB-KW"/>
</dbReference>
<keyword evidence="3 5" id="KW-0520">NAD</keyword>
<comment type="function">
    <text evidence="4 5">Removes the 2'-phosphate from RNA via an intermediate in which the phosphate is ADP-ribosylated by NAD followed by a presumed transesterification to release the RNA and generate ADP-ribose 1''-2''-cyclic phosphate (APPR&gt;P). May function as an ADP-ribosylase.</text>
</comment>
<evidence type="ECO:0000256" key="4">
    <source>
        <dbReference type="ARBA" id="ARBA00025212"/>
    </source>
</evidence>
<dbReference type="InterPro" id="IPR042081">
    <property type="entry name" value="RNA_2'-PTrans_C"/>
</dbReference>
<dbReference type="NCBIfam" id="NF002014">
    <property type="entry name" value="PRK00819.1-4"/>
    <property type="match status" value="1"/>
</dbReference>
<evidence type="ECO:0000256" key="5">
    <source>
        <dbReference type="HAMAP-Rule" id="MF_00299"/>
    </source>
</evidence>
<dbReference type="Gene3D" id="3.20.170.30">
    <property type="match status" value="1"/>
</dbReference>
<dbReference type="Pfam" id="PF01885">
    <property type="entry name" value="PTS_2-RNA"/>
    <property type="match status" value="1"/>
</dbReference>
<evidence type="ECO:0000256" key="2">
    <source>
        <dbReference type="ARBA" id="ARBA00022679"/>
    </source>
</evidence>
<dbReference type="InterPro" id="IPR042080">
    <property type="entry name" value="RNA_2'-PTrans_N"/>
</dbReference>
<dbReference type="Proteomes" id="UP001596174">
    <property type="component" value="Unassembled WGS sequence"/>
</dbReference>
<keyword evidence="2 5" id="KW-0808">Transferase</keyword>
<reference evidence="7" key="1">
    <citation type="journal article" date="2019" name="Int. J. Syst. Evol. Microbiol.">
        <title>The Global Catalogue of Microorganisms (GCM) 10K type strain sequencing project: providing services to taxonomists for standard genome sequencing and annotation.</title>
        <authorList>
            <consortium name="The Broad Institute Genomics Platform"/>
            <consortium name="The Broad Institute Genome Sequencing Center for Infectious Disease"/>
            <person name="Wu L."/>
            <person name="Ma J."/>
        </authorList>
    </citation>
    <scope>NUCLEOTIDE SEQUENCE [LARGE SCALE GENOMIC DNA]</scope>
    <source>
        <strain evidence="7">JCM 4816</strain>
    </source>
</reference>
<dbReference type="EC" id="2.7.1.-" evidence="5"/>
<gene>
    <name evidence="5" type="primary">kptA</name>
    <name evidence="6" type="ORF">ACFP3V_06815</name>
</gene>
<comment type="caution">
    <text evidence="6">The sequence shown here is derived from an EMBL/GenBank/DDBJ whole genome shotgun (WGS) entry which is preliminary data.</text>
</comment>
<dbReference type="SUPFAM" id="SSF56399">
    <property type="entry name" value="ADP-ribosylation"/>
    <property type="match status" value="1"/>
</dbReference>
<dbReference type="HAMAP" id="MF_00299">
    <property type="entry name" value="KptA"/>
    <property type="match status" value="1"/>
</dbReference>
<sequence length="182" mass="19483">MDRKMLVKTSKRLSLILRHHPESVGLTLDPAGWAEVEALLAALGGRVSRSELDAVVAGNDKQRFAFDETGTRIRASQGHTVPVDLGYAEAEPPAVLFHGTHPGALDAVLRTGLAPMTRHDVHLSADVDTARRVGARRGRPVVLEVDAAGMRAAGARFRVSANGVWLTEAVPPEFLRVIGSSD</sequence>
<dbReference type="InterPro" id="IPR002745">
    <property type="entry name" value="Ptrans_KptA/Tpt1"/>
</dbReference>
<proteinExistence type="inferred from homology"/>
<name>A0ABW1FXG1_9ACTN</name>
<dbReference type="PANTHER" id="PTHR12684:SF2">
    <property type="entry name" value="TRNA 2'-PHOSPHOTRANSFERASE 1"/>
    <property type="match status" value="1"/>
</dbReference>
<protein>
    <recommendedName>
        <fullName evidence="5">Probable RNA 2'-phosphotransferase</fullName>
        <ecNumber evidence="5">2.7.1.-</ecNumber>
    </recommendedName>
</protein>
<evidence type="ECO:0000256" key="3">
    <source>
        <dbReference type="ARBA" id="ARBA00023027"/>
    </source>
</evidence>
<comment type="similarity">
    <text evidence="1 5">Belongs to the KptA/TPT1 family.</text>
</comment>
<dbReference type="PANTHER" id="PTHR12684">
    <property type="entry name" value="PUTATIVE PHOSPHOTRANSFERASE"/>
    <property type="match status" value="1"/>
</dbReference>
<dbReference type="Gene3D" id="1.10.10.970">
    <property type="entry name" value="RNA 2'-phosphotransferase, Tpt1/KptA family, N-terminal domain"/>
    <property type="match status" value="1"/>
</dbReference>
<evidence type="ECO:0000313" key="7">
    <source>
        <dbReference type="Proteomes" id="UP001596174"/>
    </source>
</evidence>
<dbReference type="EMBL" id="JBHSQJ010000021">
    <property type="protein sequence ID" value="MFC5906924.1"/>
    <property type="molecule type" value="Genomic_DNA"/>
</dbReference>
<evidence type="ECO:0000256" key="1">
    <source>
        <dbReference type="ARBA" id="ARBA00009836"/>
    </source>
</evidence>